<evidence type="ECO:0000256" key="10">
    <source>
        <dbReference type="SAM" id="MobiDB-lite"/>
    </source>
</evidence>
<evidence type="ECO:0000256" key="5">
    <source>
        <dbReference type="ARBA" id="ARBA00022758"/>
    </source>
</evidence>
<evidence type="ECO:0000256" key="4">
    <source>
        <dbReference type="ARBA" id="ARBA00022729"/>
    </source>
</evidence>
<feature type="domain" description="Peptidase S39" evidence="12">
    <location>
        <begin position="207"/>
        <end position="400"/>
    </location>
</feature>
<keyword evidence="7" id="KW-0720">Serine protease</keyword>
<dbReference type="PROSITE" id="PS51868">
    <property type="entry name" value="PEPTIDASE_S39"/>
    <property type="match status" value="1"/>
</dbReference>
<feature type="transmembrane region" description="Helical" evidence="11">
    <location>
        <begin position="152"/>
        <end position="173"/>
    </location>
</feature>
<gene>
    <name evidence="13" type="primary">ORF1</name>
</gene>
<keyword evidence="5" id="KW-0688">Ribosomal frameshifting</keyword>
<dbReference type="GO" id="GO:0006508">
    <property type="term" value="P:proteolysis"/>
    <property type="evidence" value="ECO:0007669"/>
    <property type="project" value="UniProtKB-KW"/>
</dbReference>
<feature type="transmembrane region" description="Helical" evidence="11">
    <location>
        <begin position="121"/>
        <end position="145"/>
    </location>
</feature>
<keyword evidence="14" id="KW-1185">Reference proteome</keyword>
<evidence type="ECO:0000259" key="12">
    <source>
        <dbReference type="PROSITE" id="PS51868"/>
    </source>
</evidence>
<evidence type="ECO:0000256" key="8">
    <source>
        <dbReference type="ARBA" id="ARBA00022989"/>
    </source>
</evidence>
<name>A0AAD2KQ56_9VIRU</name>
<keyword evidence="9 11" id="KW-0472">Membrane</keyword>
<evidence type="ECO:0000256" key="1">
    <source>
        <dbReference type="ARBA" id="ARBA00004141"/>
    </source>
</evidence>
<dbReference type="GO" id="GO:0070008">
    <property type="term" value="F:serine-type exopeptidase activity"/>
    <property type="evidence" value="ECO:0007669"/>
    <property type="project" value="InterPro"/>
</dbReference>
<evidence type="ECO:0000256" key="3">
    <source>
        <dbReference type="ARBA" id="ARBA00022692"/>
    </source>
</evidence>
<dbReference type="InterPro" id="IPR000382">
    <property type="entry name" value="Peptidase_S39B_luteovirus"/>
</dbReference>
<keyword evidence="6" id="KW-0378">Hydrolase</keyword>
<dbReference type="EMBL" id="BK059371">
    <property type="protein sequence ID" value="DAZ87605.1"/>
    <property type="molecule type" value="Genomic_RNA"/>
</dbReference>
<feature type="region of interest" description="Disordered" evidence="10">
    <location>
        <begin position="553"/>
        <end position="647"/>
    </location>
</feature>
<dbReference type="PRINTS" id="PR00913">
    <property type="entry name" value="LVIRUSORF2"/>
</dbReference>
<accession>A0AAD2KQ56</accession>
<proteinExistence type="predicted"/>
<dbReference type="InterPro" id="IPR043504">
    <property type="entry name" value="Peptidase_S1_PA_chymotrypsin"/>
</dbReference>
<evidence type="ECO:0000256" key="9">
    <source>
        <dbReference type="ARBA" id="ARBA00023136"/>
    </source>
</evidence>
<protein>
    <submittedName>
        <fullName evidence="13">P1 protein</fullName>
    </submittedName>
</protein>
<evidence type="ECO:0000256" key="2">
    <source>
        <dbReference type="ARBA" id="ARBA00022670"/>
    </source>
</evidence>
<organism evidence="13 14">
    <name type="scientific">Kalanchoe marnieriana polerovirus</name>
    <dbReference type="NCBI Taxonomy" id="2885086"/>
    <lineage>
        <taxon>Viruses</taxon>
        <taxon>Riboviria</taxon>
        <taxon>Orthornavirae</taxon>
        <taxon>Pisuviricota</taxon>
        <taxon>Pisoniviricetes</taxon>
        <taxon>Sobelivirales</taxon>
        <taxon>Solemoviridae</taxon>
        <taxon>Polerovirus</taxon>
        <taxon>Polerovirus KMPV</taxon>
    </lineage>
</organism>
<dbReference type="Pfam" id="PF02122">
    <property type="entry name" value="Peptidase_S39"/>
    <property type="match status" value="1"/>
</dbReference>
<keyword evidence="4" id="KW-0732">Signal</keyword>
<evidence type="ECO:0000313" key="13">
    <source>
        <dbReference type="EMBL" id="DAZ87605.1"/>
    </source>
</evidence>
<keyword evidence="2" id="KW-0645">Protease</keyword>
<feature type="compositionally biased region" description="Polar residues" evidence="10">
    <location>
        <begin position="635"/>
        <end position="647"/>
    </location>
</feature>
<dbReference type="Gene3D" id="2.40.10.10">
    <property type="entry name" value="Trypsin-like serine proteases"/>
    <property type="match status" value="2"/>
</dbReference>
<comment type="subcellular location">
    <subcellularLocation>
        <location evidence="1">Membrane</location>
        <topology evidence="1">Multi-pass membrane protein</topology>
    </subcellularLocation>
</comment>
<dbReference type="GO" id="GO:0016020">
    <property type="term" value="C:membrane"/>
    <property type="evidence" value="ECO:0007669"/>
    <property type="project" value="UniProtKB-SubCell"/>
</dbReference>
<dbReference type="InterPro" id="IPR018019">
    <property type="entry name" value="Luteovirus_Orf2"/>
</dbReference>
<evidence type="ECO:0000313" key="14">
    <source>
        <dbReference type="Proteomes" id="UP001246859"/>
    </source>
</evidence>
<evidence type="ECO:0000256" key="7">
    <source>
        <dbReference type="ARBA" id="ARBA00022825"/>
    </source>
</evidence>
<evidence type="ECO:0000256" key="6">
    <source>
        <dbReference type="ARBA" id="ARBA00022801"/>
    </source>
</evidence>
<dbReference type="Proteomes" id="UP001246859">
    <property type="component" value="Segment"/>
</dbReference>
<keyword evidence="8 11" id="KW-1133">Transmembrane helix</keyword>
<reference evidence="13" key="1">
    <citation type="journal article" date="2022" name="Virus Genes">
        <title>Exploration of plant transcriptomes reveals five putative novel poleroviruses and an enamovirus.</title>
        <authorList>
            <person name="Kavi Sidharthan V."/>
            <person name="Nagendran K."/>
            <person name="Baranwal V.K."/>
        </authorList>
    </citation>
    <scope>NUCLEOTIDE SEQUENCE</scope>
    <source>
        <strain evidence="13">Kal mar</strain>
    </source>
</reference>
<feature type="compositionally biased region" description="Polar residues" evidence="10">
    <location>
        <begin position="574"/>
        <end position="585"/>
    </location>
</feature>
<feature type="region of interest" description="Disordered" evidence="10">
    <location>
        <begin position="447"/>
        <end position="475"/>
    </location>
</feature>
<dbReference type="GO" id="GO:0075523">
    <property type="term" value="P:viral translational frameshifting"/>
    <property type="evidence" value="ECO:0007669"/>
    <property type="project" value="UniProtKB-KW"/>
</dbReference>
<dbReference type="GO" id="GO:0004252">
    <property type="term" value="F:serine-type endopeptidase activity"/>
    <property type="evidence" value="ECO:0007669"/>
    <property type="project" value="InterPro"/>
</dbReference>
<dbReference type="SUPFAM" id="SSF50494">
    <property type="entry name" value="Trypsin-like serine proteases"/>
    <property type="match status" value="1"/>
</dbReference>
<sequence length="647" mass="71620">MQILIFVCLFVLFSSSSPIFLEGASTRTDFDRGMGLYPISLNYNWEKSWDTSLKLEVPMTCTCPPPKPICESSYKEISLAFSQKIYADTLKFYSDAQRVLNNSWVCTATTLREIGLEAIDYTLWLLVYVWSSLIWVSLSWIWWLVVNFTTPVFYLASLFVLTKFTVKVVRYVFGGLPVQILKFFWKLLKIIYQTASSKPNCAYEKAVDGFVSYTIPQSPPKSSVLEIVYPSGNHAGYASCIKLYNGENALLTATHVLKASGELLVKSTKMNFKIPLSEFKTIIGNTKGDVTIMRGPPNWEGLLGCKAADIITVRNLAKCKATIFHLRENEWYSSYAEIVGNDGVNVTVLSNTESGHSGSPYFNGKYILGVHSGASVEDNCNFMAPIPAIPGLTMPSYVFETTAPQGKIFSENEIIEIENLYPKVNAWGMTKEDVDRMVNYKPLPGKKRWADEEDKFPEAKPDVSGNGESGADRETTGSSFIQQKNEGGIKILQSAVTPALATPTPPVMTDQGAFAPLKPAMVEDTSVMEKIIQTLVDKINVVEIEKKVVEKISTKALKKPQGPPKRQRRKRSNSSDISPNNTSGRYQPPHVRSPGSAKAESYPSSTIQNKKKNRNGGSGSSGNIQRWVRKPAVSDGQSSAQKPSSKA</sequence>
<keyword evidence="3 11" id="KW-0812">Transmembrane</keyword>
<evidence type="ECO:0000256" key="11">
    <source>
        <dbReference type="SAM" id="Phobius"/>
    </source>
</evidence>
<dbReference type="InterPro" id="IPR009003">
    <property type="entry name" value="Peptidase_S1_PA"/>
</dbReference>